<dbReference type="EMBL" id="KI392664">
    <property type="protein sequence ID" value="ERN11818.1"/>
    <property type="molecule type" value="Genomic_DNA"/>
</dbReference>
<evidence type="ECO:0000313" key="2">
    <source>
        <dbReference type="Proteomes" id="UP000017836"/>
    </source>
</evidence>
<evidence type="ECO:0000313" key="1">
    <source>
        <dbReference type="EMBL" id="ERN11818.1"/>
    </source>
</evidence>
<name>W1PUS9_AMBTC</name>
<gene>
    <name evidence="1" type="ORF">AMTR_s00020p00029440</name>
</gene>
<dbReference type="AlphaFoldDB" id="W1PUS9"/>
<protein>
    <submittedName>
        <fullName evidence="1">Uncharacterized protein</fullName>
    </submittedName>
</protein>
<dbReference type="Gramene" id="ERN11818">
    <property type="protein sequence ID" value="ERN11818"/>
    <property type="gene ID" value="AMTR_s00020p00029440"/>
</dbReference>
<proteinExistence type="predicted"/>
<organism evidence="1 2">
    <name type="scientific">Amborella trichopoda</name>
    <dbReference type="NCBI Taxonomy" id="13333"/>
    <lineage>
        <taxon>Eukaryota</taxon>
        <taxon>Viridiplantae</taxon>
        <taxon>Streptophyta</taxon>
        <taxon>Embryophyta</taxon>
        <taxon>Tracheophyta</taxon>
        <taxon>Spermatophyta</taxon>
        <taxon>Magnoliopsida</taxon>
        <taxon>Amborellales</taxon>
        <taxon>Amborellaceae</taxon>
        <taxon>Amborella</taxon>
    </lineage>
</organism>
<keyword evidence="2" id="KW-1185">Reference proteome</keyword>
<dbReference type="HOGENOM" id="CLU_086788_1_0_1"/>
<sequence length="144" mass="15997">MPPPKEPGDARKILTMATFFTKGNPFPVGGPSDKVFLDGFGKSLDRPTMDTGEAMYLASVRGCILTYRGISDKKLEGDVAPLYPSTFGRQGGLHDPEAPVTSREAWTNLHMRTAWETCLDLSSLNWFVIPHYGHLGHVIDEYRQ</sequence>
<accession>W1PUS9</accession>
<reference evidence="2" key="1">
    <citation type="journal article" date="2013" name="Science">
        <title>The Amborella genome and the evolution of flowering plants.</title>
        <authorList>
            <consortium name="Amborella Genome Project"/>
        </authorList>
    </citation>
    <scope>NUCLEOTIDE SEQUENCE [LARGE SCALE GENOMIC DNA]</scope>
</reference>
<dbReference type="Proteomes" id="UP000017836">
    <property type="component" value="Unassembled WGS sequence"/>
</dbReference>